<feature type="domain" description="Ig-like" evidence="8">
    <location>
        <begin position="127"/>
        <end position="219"/>
    </location>
</feature>
<dbReference type="InterPro" id="IPR013783">
    <property type="entry name" value="Ig-like_fold"/>
</dbReference>
<dbReference type="GO" id="GO:0005911">
    <property type="term" value="C:cell-cell junction"/>
    <property type="evidence" value="ECO:0007669"/>
    <property type="project" value="TreeGrafter"/>
</dbReference>
<gene>
    <name evidence="9" type="ORF">MGAL_10B055465</name>
</gene>
<evidence type="ECO:0000256" key="2">
    <source>
        <dbReference type="ARBA" id="ARBA00023136"/>
    </source>
</evidence>
<feature type="domain" description="Ig-like" evidence="8">
    <location>
        <begin position="427"/>
        <end position="519"/>
    </location>
</feature>
<organism evidence="9 10">
    <name type="scientific">Mytilus galloprovincialis</name>
    <name type="common">Mediterranean mussel</name>
    <dbReference type="NCBI Taxonomy" id="29158"/>
    <lineage>
        <taxon>Eukaryota</taxon>
        <taxon>Metazoa</taxon>
        <taxon>Spiralia</taxon>
        <taxon>Lophotrochozoa</taxon>
        <taxon>Mollusca</taxon>
        <taxon>Bivalvia</taxon>
        <taxon>Autobranchia</taxon>
        <taxon>Pteriomorphia</taxon>
        <taxon>Mytilida</taxon>
        <taxon>Mytiloidea</taxon>
        <taxon>Mytilidae</taxon>
        <taxon>Mytilinae</taxon>
        <taxon>Mytilus</taxon>
    </lineage>
</organism>
<dbReference type="AlphaFoldDB" id="A0A8B6CHR2"/>
<dbReference type="SUPFAM" id="SSF48726">
    <property type="entry name" value="Immunoglobulin"/>
    <property type="match status" value="6"/>
</dbReference>
<proteinExistence type="predicted"/>
<evidence type="ECO:0000256" key="1">
    <source>
        <dbReference type="ARBA" id="ARBA00004479"/>
    </source>
</evidence>
<keyword evidence="6" id="KW-1133">Transmembrane helix</keyword>
<keyword evidence="10" id="KW-1185">Reference proteome</keyword>
<feature type="signal peptide" evidence="7">
    <location>
        <begin position="1"/>
        <end position="24"/>
    </location>
</feature>
<dbReference type="GO" id="GO:0005886">
    <property type="term" value="C:plasma membrane"/>
    <property type="evidence" value="ECO:0007669"/>
    <property type="project" value="TreeGrafter"/>
</dbReference>
<name>A0A8B6CHR2_MYTGA</name>
<keyword evidence="6" id="KW-0812">Transmembrane</keyword>
<dbReference type="OrthoDB" id="6150053at2759"/>
<dbReference type="InterPro" id="IPR051275">
    <property type="entry name" value="Cell_adhesion_signaling"/>
</dbReference>
<evidence type="ECO:0000256" key="6">
    <source>
        <dbReference type="SAM" id="Phobius"/>
    </source>
</evidence>
<dbReference type="Gene3D" id="2.60.40.10">
    <property type="entry name" value="Immunoglobulins"/>
    <property type="match status" value="6"/>
</dbReference>
<feature type="chain" id="PRO_5032473927" description="Ig-like domain-containing protein" evidence="7">
    <location>
        <begin position="25"/>
        <end position="689"/>
    </location>
</feature>
<keyword evidence="7" id="KW-0732">Signal</keyword>
<feature type="transmembrane region" description="Helical" evidence="6">
    <location>
        <begin position="643"/>
        <end position="667"/>
    </location>
</feature>
<evidence type="ECO:0000313" key="10">
    <source>
        <dbReference type="Proteomes" id="UP000596742"/>
    </source>
</evidence>
<dbReference type="Pfam" id="PF07679">
    <property type="entry name" value="I-set"/>
    <property type="match status" value="1"/>
</dbReference>
<sequence>MDGIRRLFISLFCTVQCICTVSKASTPTIIVGKHEYSPDYGSKLVIDTQISASPTVLKVYWTRNSSGIISTIEHGLSGTDGITVDNPALTLLYVTDLDNGLYTCIAESYREIGFSKIVNVTVNGGVPYVKVSNTNYSVLYGERAVLKCEISSLPELIFVAWEKESNGVLTVLNHGAVGIKGTSKTDPSLIIPTASFYDSGNYTCIGCNSAGKGKSKPISLRILGDVPSVTIPTNKYDVEYGEEVTLQCFVNSRVTLQNVYWEKSSNGLIKTIYQRDKGTRGVSLSNPSLTIVKVTLADIGEYICIASNAVGSVRSDKIRVTTTGGLPKVNVGAVAYDAIYGDSITLHCSVSSDPEAYLIYWQKEVKGVFSTLSHNAFGTNGMTPNNPSLTIETATLYDSGAYLCLAVNAVGTSSSQWTRLLVTGALPVVTTYLPTYFVEYGKTFTLPCSVLSTPVQTNVYWEKTVHGRDTFIYSGTTGTRGISLSSPSLTIDSVVETDNGNYTCIAINSLGITQSMTSSLIVLGESPEVSVNLENFTVNTGSSALLQCDIKSAMPYHHIYWERNINGTRTILLPGMIGISGVTRDDPYLRLDEVDLSMAGEYTCYAVNKVGTGHSRPVELIVTPTENATDIPDYPDESQSQSLLYVILSTTIGVCVAVCIVILVICFRKQLLNRLLHRNEQSFGNTRFD</sequence>
<comment type="subcellular location">
    <subcellularLocation>
        <location evidence="1">Membrane</location>
        <topology evidence="1">Single-pass type I membrane protein</topology>
    </subcellularLocation>
</comment>
<dbReference type="InterPro" id="IPR003598">
    <property type="entry name" value="Ig_sub2"/>
</dbReference>
<dbReference type="EMBL" id="UYJE01001746">
    <property type="protein sequence ID" value="VDI04830.1"/>
    <property type="molecule type" value="Genomic_DNA"/>
</dbReference>
<dbReference type="Pfam" id="PF13927">
    <property type="entry name" value="Ig_3"/>
    <property type="match status" value="4"/>
</dbReference>
<dbReference type="PROSITE" id="PS50835">
    <property type="entry name" value="IG_LIKE"/>
    <property type="match status" value="6"/>
</dbReference>
<protein>
    <recommendedName>
        <fullName evidence="8">Ig-like domain-containing protein</fullName>
    </recommendedName>
</protein>
<dbReference type="InterPro" id="IPR007110">
    <property type="entry name" value="Ig-like_dom"/>
</dbReference>
<dbReference type="GO" id="GO:0098609">
    <property type="term" value="P:cell-cell adhesion"/>
    <property type="evidence" value="ECO:0007669"/>
    <property type="project" value="TreeGrafter"/>
</dbReference>
<evidence type="ECO:0000256" key="4">
    <source>
        <dbReference type="ARBA" id="ARBA00023180"/>
    </source>
</evidence>
<reference evidence="9" key="1">
    <citation type="submission" date="2018-11" db="EMBL/GenBank/DDBJ databases">
        <authorList>
            <person name="Alioto T."/>
            <person name="Alioto T."/>
        </authorList>
    </citation>
    <scope>NUCLEOTIDE SEQUENCE</scope>
</reference>
<feature type="domain" description="Ig-like" evidence="8">
    <location>
        <begin position="27"/>
        <end position="121"/>
    </location>
</feature>
<evidence type="ECO:0000259" key="8">
    <source>
        <dbReference type="PROSITE" id="PS50835"/>
    </source>
</evidence>
<dbReference type="PANTHER" id="PTHR11640:SF31">
    <property type="entry name" value="IRREGULAR CHIASM C-ROUGHEST PROTEIN-RELATED"/>
    <property type="match status" value="1"/>
</dbReference>
<feature type="domain" description="Ig-like" evidence="8">
    <location>
        <begin position="527"/>
        <end position="623"/>
    </location>
</feature>
<evidence type="ECO:0000313" key="9">
    <source>
        <dbReference type="EMBL" id="VDI04830.1"/>
    </source>
</evidence>
<evidence type="ECO:0000256" key="3">
    <source>
        <dbReference type="ARBA" id="ARBA00023157"/>
    </source>
</evidence>
<keyword evidence="2 6" id="KW-0472">Membrane</keyword>
<comment type="caution">
    <text evidence="9">The sequence shown here is derived from an EMBL/GenBank/DDBJ whole genome shotgun (WGS) entry which is preliminary data.</text>
</comment>
<accession>A0A8B6CHR2</accession>
<dbReference type="CDD" id="cd00096">
    <property type="entry name" value="Ig"/>
    <property type="match status" value="3"/>
</dbReference>
<dbReference type="GO" id="GO:0050839">
    <property type="term" value="F:cell adhesion molecule binding"/>
    <property type="evidence" value="ECO:0007669"/>
    <property type="project" value="TreeGrafter"/>
</dbReference>
<feature type="domain" description="Ig-like" evidence="8">
    <location>
        <begin position="327"/>
        <end position="423"/>
    </location>
</feature>
<dbReference type="Proteomes" id="UP000596742">
    <property type="component" value="Unassembled WGS sequence"/>
</dbReference>
<dbReference type="InterPro" id="IPR003599">
    <property type="entry name" value="Ig_sub"/>
</dbReference>
<evidence type="ECO:0000256" key="7">
    <source>
        <dbReference type="SAM" id="SignalP"/>
    </source>
</evidence>
<feature type="domain" description="Ig-like" evidence="8">
    <location>
        <begin position="227"/>
        <end position="321"/>
    </location>
</feature>
<keyword evidence="5" id="KW-0393">Immunoglobulin domain</keyword>
<dbReference type="PANTHER" id="PTHR11640">
    <property type="entry name" value="NEPHRIN"/>
    <property type="match status" value="1"/>
</dbReference>
<keyword evidence="4" id="KW-0325">Glycoprotein</keyword>
<dbReference type="SMART" id="SM00408">
    <property type="entry name" value="IGc2"/>
    <property type="match status" value="5"/>
</dbReference>
<evidence type="ECO:0000256" key="5">
    <source>
        <dbReference type="ARBA" id="ARBA00023319"/>
    </source>
</evidence>
<dbReference type="InterPro" id="IPR013098">
    <property type="entry name" value="Ig_I-set"/>
</dbReference>
<dbReference type="SMART" id="SM00409">
    <property type="entry name" value="IG"/>
    <property type="match status" value="6"/>
</dbReference>
<dbReference type="InterPro" id="IPR036179">
    <property type="entry name" value="Ig-like_dom_sf"/>
</dbReference>
<keyword evidence="3" id="KW-1015">Disulfide bond</keyword>